<dbReference type="InterPro" id="IPR007939">
    <property type="entry name" value="Cu-R_B_prcur"/>
</dbReference>
<accession>G6EFZ0</accession>
<dbReference type="EMBL" id="AGFM01000054">
    <property type="protein sequence ID" value="EHJ59679.1"/>
    <property type="molecule type" value="Genomic_DNA"/>
</dbReference>
<dbReference type="GO" id="GO:0005507">
    <property type="term" value="F:copper ion binding"/>
    <property type="evidence" value="ECO:0007669"/>
    <property type="project" value="InterPro"/>
</dbReference>
<dbReference type="PATRIC" id="fig|1088721.3.peg.3218"/>
<gene>
    <name evidence="1" type="ORF">NSU_3261</name>
</gene>
<evidence type="ECO:0000313" key="2">
    <source>
        <dbReference type="Proteomes" id="UP000004030"/>
    </source>
</evidence>
<proteinExistence type="predicted"/>
<reference evidence="1 2" key="1">
    <citation type="journal article" date="2012" name="J. Bacteriol.">
        <title>Genome sequence of benzo(a)pyrene-degrading bacterium Novosphingobium pentaromativorans US6-1.</title>
        <authorList>
            <person name="Luo Y.R."/>
            <person name="Kang S.G."/>
            <person name="Kim S.J."/>
            <person name="Kim M.R."/>
            <person name="Li N."/>
            <person name="Lee J.H."/>
            <person name="Kwon K.K."/>
        </authorList>
    </citation>
    <scope>NUCLEOTIDE SEQUENCE [LARGE SCALE GENOMIC DNA]</scope>
    <source>
        <strain evidence="1 2">US6-1</strain>
    </source>
</reference>
<organism evidence="1 2">
    <name type="scientific">Novosphingobium pentaromativorans US6-1</name>
    <dbReference type="NCBI Taxonomy" id="1088721"/>
    <lineage>
        <taxon>Bacteria</taxon>
        <taxon>Pseudomonadati</taxon>
        <taxon>Pseudomonadota</taxon>
        <taxon>Alphaproteobacteria</taxon>
        <taxon>Sphingomonadales</taxon>
        <taxon>Sphingomonadaceae</taxon>
        <taxon>Novosphingobium</taxon>
    </lineage>
</organism>
<dbReference type="AlphaFoldDB" id="G6EFZ0"/>
<keyword evidence="2" id="KW-1185">Reference proteome</keyword>
<dbReference type="eggNOG" id="COG3667">
    <property type="taxonomic scope" value="Bacteria"/>
</dbReference>
<name>G6EFZ0_9SPHN</name>
<evidence type="ECO:0008006" key="3">
    <source>
        <dbReference type="Google" id="ProtNLM"/>
    </source>
</evidence>
<dbReference type="GO" id="GO:0009279">
    <property type="term" value="C:cell outer membrane"/>
    <property type="evidence" value="ECO:0007669"/>
    <property type="project" value="InterPro"/>
</dbReference>
<sequence>MAFPACSDGPGIEKSSRFRGRADSLSSMSTRSILAVLAALPLFWATAHAQTQLAGQVDLLEMHVGRGDDHFLFDSTFTLSGDRQGAAFKLEGGSDVGAHIDEVTAQALYTFAPNSGTNILLGVRNDFRGGRDLGHAALGVELQITPAIAGEHYLWLSQDGDVTGAAMIVGTLALGEALRLEPRVAVGWSAQSIPAEEVGAGIGELELSARLRHQIGPVLNVYGGIIDERLVGQTRRIARAQGDDGHVTRAVIGLGLNF</sequence>
<dbReference type="Pfam" id="PF05275">
    <property type="entry name" value="CopB"/>
    <property type="match status" value="1"/>
</dbReference>
<dbReference type="Proteomes" id="UP000004030">
    <property type="component" value="Unassembled WGS sequence"/>
</dbReference>
<evidence type="ECO:0000313" key="1">
    <source>
        <dbReference type="EMBL" id="EHJ59679.1"/>
    </source>
</evidence>
<comment type="caution">
    <text evidence="1">The sequence shown here is derived from an EMBL/GenBank/DDBJ whole genome shotgun (WGS) entry which is preliminary data.</text>
</comment>
<dbReference type="GO" id="GO:0006878">
    <property type="term" value="P:intracellular copper ion homeostasis"/>
    <property type="evidence" value="ECO:0007669"/>
    <property type="project" value="InterPro"/>
</dbReference>
<protein>
    <recommendedName>
        <fullName evidence="3">Copper resistance protein B</fullName>
    </recommendedName>
</protein>